<gene>
    <name evidence="10" type="ORF">HaLaN_03069</name>
</gene>
<evidence type="ECO:0000256" key="9">
    <source>
        <dbReference type="RuleBase" id="RU000488"/>
    </source>
</evidence>
<evidence type="ECO:0000313" key="11">
    <source>
        <dbReference type="Proteomes" id="UP000485058"/>
    </source>
</evidence>
<dbReference type="PROSITE" id="PS50920">
    <property type="entry name" value="SOLCAR"/>
    <property type="match status" value="1"/>
</dbReference>
<evidence type="ECO:0000256" key="3">
    <source>
        <dbReference type="ARBA" id="ARBA00022448"/>
    </source>
</evidence>
<comment type="similarity">
    <text evidence="2 9">Belongs to the mitochondrial carrier (TC 2.A.29) family.</text>
</comment>
<keyword evidence="11" id="KW-1185">Reference proteome</keyword>
<name>A0A699YYJ0_HAELA</name>
<dbReference type="InterPro" id="IPR018108">
    <property type="entry name" value="MCP_transmembrane"/>
</dbReference>
<keyword evidence="3 9" id="KW-0813">Transport</keyword>
<dbReference type="SUPFAM" id="SSF103506">
    <property type="entry name" value="Mitochondrial carrier"/>
    <property type="match status" value="1"/>
</dbReference>
<dbReference type="AlphaFoldDB" id="A0A699YYJ0"/>
<sequence length="311" mass="32882">LLPQPFVDALSGAVGEVAQICMLYPVETLKVRCQVDSVSASHVLRHMLAKHGLGWQLWRRLYSGFSSAALFSMAVGAVHWLSFCMAKRTALDLLPGRPLSAAAASAAPSRTRGPARVEATGMSVQGGQDAGDWMAGLAKSDEAHHVHDDEEELSYGEAEPCGDGQMGRRTTANLIAAVVGALATALVESPVELFRHRAQAGLISGHLIMEMSKAMRGGGPGALWQGFLPFCMEAFPNDLSELGSYSQLRDCYDHLSRPGESLHAASQVLPQHIWDLAIGGAAGAAAVMASMPFDCVKTYMQGQGSEAGGAH</sequence>
<accession>A0A699YYJ0</accession>
<keyword evidence="5" id="KW-0677">Repeat</keyword>
<feature type="non-terminal residue" evidence="10">
    <location>
        <position position="1"/>
    </location>
</feature>
<proteinExistence type="inferred from homology"/>
<evidence type="ECO:0000313" key="10">
    <source>
        <dbReference type="EMBL" id="GFH08152.1"/>
    </source>
</evidence>
<evidence type="ECO:0000256" key="1">
    <source>
        <dbReference type="ARBA" id="ARBA00004141"/>
    </source>
</evidence>
<dbReference type="EMBL" id="BLLF01000141">
    <property type="protein sequence ID" value="GFH08152.1"/>
    <property type="molecule type" value="Genomic_DNA"/>
</dbReference>
<keyword evidence="6" id="KW-1133">Transmembrane helix</keyword>
<comment type="subcellular location">
    <subcellularLocation>
        <location evidence="1">Membrane</location>
        <topology evidence="1">Multi-pass membrane protein</topology>
    </subcellularLocation>
</comment>
<dbReference type="PANTHER" id="PTHR45667">
    <property type="entry name" value="S-ADENOSYLMETHIONINE MITOCHONDRIAL CARRIER PROTEIN"/>
    <property type="match status" value="1"/>
</dbReference>
<evidence type="ECO:0000256" key="5">
    <source>
        <dbReference type="ARBA" id="ARBA00022737"/>
    </source>
</evidence>
<evidence type="ECO:0000256" key="2">
    <source>
        <dbReference type="ARBA" id="ARBA00006375"/>
    </source>
</evidence>
<dbReference type="Proteomes" id="UP000485058">
    <property type="component" value="Unassembled WGS sequence"/>
</dbReference>
<dbReference type="GO" id="GO:0016020">
    <property type="term" value="C:membrane"/>
    <property type="evidence" value="ECO:0007669"/>
    <property type="project" value="UniProtKB-SubCell"/>
</dbReference>
<evidence type="ECO:0000256" key="7">
    <source>
        <dbReference type="ARBA" id="ARBA00023136"/>
    </source>
</evidence>
<evidence type="ECO:0000256" key="6">
    <source>
        <dbReference type="ARBA" id="ARBA00022989"/>
    </source>
</evidence>
<reference evidence="10 11" key="1">
    <citation type="submission" date="2020-02" db="EMBL/GenBank/DDBJ databases">
        <title>Draft genome sequence of Haematococcus lacustris strain NIES-144.</title>
        <authorList>
            <person name="Morimoto D."/>
            <person name="Nakagawa S."/>
            <person name="Yoshida T."/>
            <person name="Sawayama S."/>
        </authorList>
    </citation>
    <scope>NUCLEOTIDE SEQUENCE [LARGE SCALE GENOMIC DNA]</scope>
    <source>
        <strain evidence="10 11">NIES-144</strain>
    </source>
</reference>
<dbReference type="Pfam" id="PF00153">
    <property type="entry name" value="Mito_carr"/>
    <property type="match status" value="3"/>
</dbReference>
<keyword evidence="7 8" id="KW-0472">Membrane</keyword>
<dbReference type="InterPro" id="IPR023395">
    <property type="entry name" value="MCP_dom_sf"/>
</dbReference>
<dbReference type="Gene3D" id="1.50.40.10">
    <property type="entry name" value="Mitochondrial carrier domain"/>
    <property type="match status" value="2"/>
</dbReference>
<keyword evidence="4 8" id="KW-0812">Transmembrane</keyword>
<evidence type="ECO:0000256" key="4">
    <source>
        <dbReference type="ARBA" id="ARBA00022692"/>
    </source>
</evidence>
<protein>
    <submittedName>
        <fullName evidence="10">Uncharacterized protein</fullName>
    </submittedName>
</protein>
<feature type="repeat" description="Solcar" evidence="8">
    <location>
        <begin position="168"/>
        <end position="251"/>
    </location>
</feature>
<comment type="caution">
    <text evidence="10">The sequence shown here is derived from an EMBL/GenBank/DDBJ whole genome shotgun (WGS) entry which is preliminary data.</text>
</comment>
<evidence type="ECO:0000256" key="8">
    <source>
        <dbReference type="PROSITE-ProRule" id="PRU00282"/>
    </source>
</evidence>
<organism evidence="10 11">
    <name type="scientific">Haematococcus lacustris</name>
    <name type="common">Green alga</name>
    <name type="synonym">Haematococcus pluvialis</name>
    <dbReference type="NCBI Taxonomy" id="44745"/>
    <lineage>
        <taxon>Eukaryota</taxon>
        <taxon>Viridiplantae</taxon>
        <taxon>Chlorophyta</taxon>
        <taxon>core chlorophytes</taxon>
        <taxon>Chlorophyceae</taxon>
        <taxon>CS clade</taxon>
        <taxon>Chlamydomonadales</taxon>
        <taxon>Haematococcaceae</taxon>
        <taxon>Haematococcus</taxon>
    </lineage>
</organism>